<keyword evidence="2 4" id="KW-0238">DNA-binding</keyword>
<dbReference type="SUPFAM" id="SSF48498">
    <property type="entry name" value="Tetracyclin repressor-like, C-terminal domain"/>
    <property type="match status" value="1"/>
</dbReference>
<dbReference type="Proteomes" id="UP000638560">
    <property type="component" value="Unassembled WGS sequence"/>
</dbReference>
<evidence type="ECO:0000256" key="5">
    <source>
        <dbReference type="SAM" id="MobiDB-lite"/>
    </source>
</evidence>
<dbReference type="InterPro" id="IPR050109">
    <property type="entry name" value="HTH-type_TetR-like_transc_reg"/>
</dbReference>
<keyword evidence="8" id="KW-1185">Reference proteome</keyword>
<dbReference type="SUPFAM" id="SSF46689">
    <property type="entry name" value="Homeodomain-like"/>
    <property type="match status" value="1"/>
</dbReference>
<dbReference type="InterPro" id="IPR036271">
    <property type="entry name" value="Tet_transcr_reg_TetR-rel_C_sf"/>
</dbReference>
<dbReference type="PANTHER" id="PTHR30055:SF238">
    <property type="entry name" value="MYCOFACTOCIN BIOSYNTHESIS TRANSCRIPTIONAL REGULATOR MFTR-RELATED"/>
    <property type="match status" value="1"/>
</dbReference>
<dbReference type="EMBL" id="JADPUN010000312">
    <property type="protein sequence ID" value="MBF9134043.1"/>
    <property type="molecule type" value="Genomic_DNA"/>
</dbReference>
<feature type="region of interest" description="Disordered" evidence="5">
    <location>
        <begin position="1"/>
        <end position="33"/>
    </location>
</feature>
<dbReference type="Gene3D" id="1.10.357.10">
    <property type="entry name" value="Tetracycline Repressor, domain 2"/>
    <property type="match status" value="1"/>
</dbReference>
<evidence type="ECO:0000313" key="7">
    <source>
        <dbReference type="EMBL" id="MBF9134043.1"/>
    </source>
</evidence>
<organism evidence="7 8">
    <name type="scientific">Plantactinospora alkalitolerans</name>
    <dbReference type="NCBI Taxonomy" id="2789879"/>
    <lineage>
        <taxon>Bacteria</taxon>
        <taxon>Bacillati</taxon>
        <taxon>Actinomycetota</taxon>
        <taxon>Actinomycetes</taxon>
        <taxon>Micromonosporales</taxon>
        <taxon>Micromonosporaceae</taxon>
        <taxon>Plantactinospora</taxon>
    </lineage>
</organism>
<gene>
    <name evidence="7" type="ORF">I0C86_34660</name>
</gene>
<proteinExistence type="predicted"/>
<evidence type="ECO:0000256" key="1">
    <source>
        <dbReference type="ARBA" id="ARBA00023015"/>
    </source>
</evidence>
<dbReference type="InterPro" id="IPR023772">
    <property type="entry name" value="DNA-bd_HTH_TetR-type_CS"/>
</dbReference>
<dbReference type="Gene3D" id="1.10.10.60">
    <property type="entry name" value="Homeodomain-like"/>
    <property type="match status" value="1"/>
</dbReference>
<evidence type="ECO:0000256" key="2">
    <source>
        <dbReference type="ARBA" id="ARBA00023125"/>
    </source>
</evidence>
<dbReference type="InterPro" id="IPR001647">
    <property type="entry name" value="HTH_TetR"/>
</dbReference>
<name>A0ABS0H6F0_9ACTN</name>
<feature type="DNA-binding region" description="H-T-H motif" evidence="4">
    <location>
        <begin position="61"/>
        <end position="80"/>
    </location>
</feature>
<dbReference type="RefSeq" id="WP_196205534.1">
    <property type="nucleotide sequence ID" value="NZ_JADPUN010000312.1"/>
</dbReference>
<reference evidence="7 8" key="1">
    <citation type="submission" date="2020-11" db="EMBL/GenBank/DDBJ databases">
        <title>A novel isolate from a Black sea contaminated sediment with potential to produce alkanes: Plantactinospora alkalitolerans sp. nov.</title>
        <authorList>
            <person name="Carro L."/>
            <person name="Veyisoglu A."/>
            <person name="Guven K."/>
            <person name="Schumann P."/>
            <person name="Klenk H.-P."/>
            <person name="Sahin N."/>
        </authorList>
    </citation>
    <scope>NUCLEOTIDE SEQUENCE [LARGE SCALE GENOMIC DNA]</scope>
    <source>
        <strain evidence="7 8">S1510</strain>
    </source>
</reference>
<evidence type="ECO:0000256" key="3">
    <source>
        <dbReference type="ARBA" id="ARBA00023163"/>
    </source>
</evidence>
<dbReference type="PROSITE" id="PS01081">
    <property type="entry name" value="HTH_TETR_1"/>
    <property type="match status" value="1"/>
</dbReference>
<dbReference type="InterPro" id="IPR009057">
    <property type="entry name" value="Homeodomain-like_sf"/>
</dbReference>
<keyword evidence="3" id="KW-0804">Transcription</keyword>
<evidence type="ECO:0000256" key="4">
    <source>
        <dbReference type="PROSITE-ProRule" id="PRU00335"/>
    </source>
</evidence>
<feature type="compositionally biased region" description="Pro residues" evidence="5">
    <location>
        <begin position="1"/>
        <end position="14"/>
    </location>
</feature>
<evidence type="ECO:0000313" key="8">
    <source>
        <dbReference type="Proteomes" id="UP000638560"/>
    </source>
</evidence>
<dbReference type="PANTHER" id="PTHR30055">
    <property type="entry name" value="HTH-TYPE TRANSCRIPTIONAL REGULATOR RUTR"/>
    <property type="match status" value="1"/>
</dbReference>
<evidence type="ECO:0000259" key="6">
    <source>
        <dbReference type="PROSITE" id="PS50977"/>
    </source>
</evidence>
<accession>A0ABS0H6F0</accession>
<dbReference type="Pfam" id="PF17754">
    <property type="entry name" value="TetR_C_14"/>
    <property type="match status" value="1"/>
</dbReference>
<comment type="caution">
    <text evidence="7">The sequence shown here is derived from an EMBL/GenBank/DDBJ whole genome shotgun (WGS) entry which is preliminary data.</text>
</comment>
<feature type="domain" description="HTH tetR-type" evidence="6">
    <location>
        <begin position="38"/>
        <end position="98"/>
    </location>
</feature>
<dbReference type="PRINTS" id="PR00455">
    <property type="entry name" value="HTHTETR"/>
</dbReference>
<protein>
    <submittedName>
        <fullName evidence="7">TetR family transcriptional regulator</fullName>
    </submittedName>
</protein>
<dbReference type="Pfam" id="PF00440">
    <property type="entry name" value="TetR_N"/>
    <property type="match status" value="1"/>
</dbReference>
<dbReference type="InterPro" id="IPR041347">
    <property type="entry name" value="MftR_C"/>
</dbReference>
<sequence>MAAPNTNPPGPDTKPPGANTNPPGPKSNPPGLRERTRNAMRAEIAATAVDLFVSRGFERTTIDDVVAATGVARRTFFRYFDTKEDLVLGYLADMGDLICQALAARPAAESVWEALRRAMDDAKRMFVSDPERLMAIFRLCEQTPSLRARHAEKIGRWHRGIAEELGRRMGVDPAVDLRPATFAAAALGALDAVCAAWSGGRRGDDPDVLLDEAFDALRGPTPRSG</sequence>
<keyword evidence="1" id="KW-0805">Transcription regulation</keyword>
<dbReference type="PROSITE" id="PS50977">
    <property type="entry name" value="HTH_TETR_2"/>
    <property type="match status" value="1"/>
</dbReference>